<dbReference type="GO" id="GO:0055085">
    <property type="term" value="P:transmembrane transport"/>
    <property type="evidence" value="ECO:0007669"/>
    <property type="project" value="InterPro"/>
</dbReference>
<dbReference type="EMBL" id="SRSF01000001">
    <property type="protein sequence ID" value="THH41885.1"/>
    <property type="molecule type" value="Genomic_DNA"/>
</dbReference>
<protein>
    <submittedName>
        <fullName evidence="2">TRAP transporter substrate-binding protein</fullName>
    </submittedName>
</protein>
<dbReference type="SUPFAM" id="SSF53850">
    <property type="entry name" value="Periplasmic binding protein-like II"/>
    <property type="match status" value="1"/>
</dbReference>
<organism evidence="2 3">
    <name type="scientific">Neolewinella litorea</name>
    <dbReference type="NCBI Taxonomy" id="2562452"/>
    <lineage>
        <taxon>Bacteria</taxon>
        <taxon>Pseudomonadati</taxon>
        <taxon>Bacteroidota</taxon>
        <taxon>Saprospiria</taxon>
        <taxon>Saprospirales</taxon>
        <taxon>Lewinellaceae</taxon>
        <taxon>Neolewinella</taxon>
    </lineage>
</organism>
<keyword evidence="3" id="KW-1185">Reference proteome</keyword>
<dbReference type="RefSeq" id="WP_136456814.1">
    <property type="nucleotide sequence ID" value="NZ_SRSF01000001.1"/>
</dbReference>
<sequence>MIALLRVLPILLLLVFTGCADEEKTSVLRLAHGLDTGHPVHLGMVFMAERLEEKSGGELTIAIYPNQQLGTERQALELLQIGSLAMTKVSAAVLENFSPEATVLSLPYLFRDREHVYQFQDSELGRKVLTTSEQFRLRGLVYFDAGQRSFYTKDRPVHTPDDLRGTKIRVQLSATAINLVKALGGSPTPISYGELYTALQQGVVDGAENNPPSFYTSRHYEVCKYYTLDEHTATPDVLLIGTGAWERLNPQQRTWLQEAADEAVVYQRKVWQEAEQEALEAVEAAGVEIIRPDKTPFIEQTAPILESYRDQPAIYSLIERIIAMAPENEG</sequence>
<dbReference type="NCBIfam" id="TIGR00787">
    <property type="entry name" value="dctP"/>
    <property type="match status" value="1"/>
</dbReference>
<dbReference type="InterPro" id="IPR004682">
    <property type="entry name" value="TRAP_DctP"/>
</dbReference>
<dbReference type="PIRSF" id="PIRSF006470">
    <property type="entry name" value="DctB"/>
    <property type="match status" value="1"/>
</dbReference>
<comment type="caution">
    <text evidence="2">The sequence shown here is derived from an EMBL/GenBank/DDBJ whole genome shotgun (WGS) entry which is preliminary data.</text>
</comment>
<proteinExistence type="predicted"/>
<name>A0A4S4NRP0_9BACT</name>
<gene>
    <name evidence="2" type="ORF">E4021_04660</name>
</gene>
<dbReference type="Pfam" id="PF03480">
    <property type="entry name" value="DctP"/>
    <property type="match status" value="1"/>
</dbReference>
<dbReference type="NCBIfam" id="NF037995">
    <property type="entry name" value="TRAP_S1"/>
    <property type="match status" value="1"/>
</dbReference>
<dbReference type="GO" id="GO:0030246">
    <property type="term" value="F:carbohydrate binding"/>
    <property type="evidence" value="ECO:0007669"/>
    <property type="project" value="TreeGrafter"/>
</dbReference>
<dbReference type="AlphaFoldDB" id="A0A4S4NRP0"/>
<dbReference type="InterPro" id="IPR018389">
    <property type="entry name" value="DctP_fam"/>
</dbReference>
<dbReference type="Proteomes" id="UP000308528">
    <property type="component" value="Unassembled WGS sequence"/>
</dbReference>
<dbReference type="OrthoDB" id="9776801at2"/>
<dbReference type="CDD" id="cd13671">
    <property type="entry name" value="PBP2_TRAP_SBP_like_3"/>
    <property type="match status" value="1"/>
</dbReference>
<dbReference type="PANTHER" id="PTHR33376">
    <property type="match status" value="1"/>
</dbReference>
<evidence type="ECO:0000313" key="2">
    <source>
        <dbReference type="EMBL" id="THH41885.1"/>
    </source>
</evidence>
<reference evidence="2 3" key="1">
    <citation type="submission" date="2019-04" db="EMBL/GenBank/DDBJ databases">
        <title>Lewinella litorea sp. nov., isolated from a marine sand.</title>
        <authorList>
            <person name="Yoon J.-H."/>
        </authorList>
    </citation>
    <scope>NUCLEOTIDE SEQUENCE [LARGE SCALE GENOMIC DNA]</scope>
    <source>
        <strain evidence="2 3">HSMS-39</strain>
    </source>
</reference>
<evidence type="ECO:0000256" key="1">
    <source>
        <dbReference type="ARBA" id="ARBA00022729"/>
    </source>
</evidence>
<keyword evidence="1" id="KW-0732">Signal</keyword>
<evidence type="ECO:0000313" key="3">
    <source>
        <dbReference type="Proteomes" id="UP000308528"/>
    </source>
</evidence>
<dbReference type="PROSITE" id="PS51257">
    <property type="entry name" value="PROKAR_LIPOPROTEIN"/>
    <property type="match status" value="1"/>
</dbReference>
<dbReference type="GO" id="GO:0030288">
    <property type="term" value="C:outer membrane-bounded periplasmic space"/>
    <property type="evidence" value="ECO:0007669"/>
    <property type="project" value="InterPro"/>
</dbReference>
<dbReference type="Gene3D" id="3.40.190.170">
    <property type="entry name" value="Bacterial extracellular solute-binding protein, family 7"/>
    <property type="match status" value="1"/>
</dbReference>
<dbReference type="InterPro" id="IPR038404">
    <property type="entry name" value="TRAP_DctP_sf"/>
</dbReference>
<dbReference type="PANTHER" id="PTHR33376:SF2">
    <property type="entry name" value="DICARBOXYLATE-BINDING PERIPLASMIC PROTEIN"/>
    <property type="match status" value="1"/>
</dbReference>
<accession>A0A4S4NRP0</accession>